<name>A0ABT6F0L1_9SYNE</name>
<proteinExistence type="predicted"/>
<organism evidence="1 2">
    <name type="scientific">Candidatus Synechococcus calcipolaris G9</name>
    <dbReference type="NCBI Taxonomy" id="1497997"/>
    <lineage>
        <taxon>Bacteria</taxon>
        <taxon>Bacillati</taxon>
        <taxon>Cyanobacteriota</taxon>
        <taxon>Cyanophyceae</taxon>
        <taxon>Synechococcales</taxon>
        <taxon>Synechococcaceae</taxon>
        <taxon>Synechococcus</taxon>
    </lineage>
</organism>
<protein>
    <submittedName>
        <fullName evidence="1">Uncharacterized protein</fullName>
    </submittedName>
</protein>
<reference evidence="1" key="2">
    <citation type="submission" date="2022-01" db="EMBL/GenBank/DDBJ databases">
        <authorList>
            <person name="Zivanovic Y."/>
            <person name="Moreira D."/>
            <person name="Lopez-Garcia P."/>
        </authorList>
    </citation>
    <scope>NUCLEOTIDE SEQUENCE</scope>
    <source>
        <strain evidence="1">G9</strain>
    </source>
</reference>
<comment type="caution">
    <text evidence="1">The sequence shown here is derived from an EMBL/GenBank/DDBJ whole genome shotgun (WGS) entry which is preliminary data.</text>
</comment>
<evidence type="ECO:0000313" key="1">
    <source>
        <dbReference type="EMBL" id="MDG2991398.1"/>
    </source>
</evidence>
<dbReference type="RefSeq" id="WP_277867267.1">
    <property type="nucleotide sequence ID" value="NZ_JAKKUT010000002.1"/>
</dbReference>
<keyword evidence="2" id="KW-1185">Reference proteome</keyword>
<reference evidence="1" key="1">
    <citation type="journal article" date="2022" name="Genome Biol. Evol.">
        <title>A New Gene Family Diagnostic for Intracellular Biomineralization of Amorphous Ca Carbonates by Cyanobacteria.</title>
        <authorList>
            <person name="Benzerara K."/>
            <person name="Duprat E."/>
            <person name="Bitard-Feildel T."/>
            <person name="Caumes G."/>
            <person name="Cassier-Chauvat C."/>
            <person name="Chauvat F."/>
            <person name="Dezi M."/>
            <person name="Diop S.I."/>
            <person name="Gaschignard G."/>
            <person name="Gorgen S."/>
            <person name="Gugger M."/>
            <person name="Lopez-Garcia P."/>
            <person name="Millet M."/>
            <person name="Skouri-Panet F."/>
            <person name="Moreira D."/>
            <person name="Callebaut I."/>
        </authorList>
    </citation>
    <scope>NUCLEOTIDE SEQUENCE</scope>
    <source>
        <strain evidence="1">G9</strain>
    </source>
</reference>
<dbReference type="Proteomes" id="UP001154265">
    <property type="component" value="Unassembled WGS sequence"/>
</dbReference>
<accession>A0ABT6F0L1</accession>
<gene>
    <name evidence="1" type="ORF">L3556_10715</name>
</gene>
<sequence length="113" mass="13314">MAFVFEILGISPVIKLLQEQEIYAQEQDIEYLGVHHCTLDTFVSSVEDISQRRHWHVQQAINTVMNFWVNNPEKIKYWAGQLEPENCNHLLLARVGKLEGLRTRWEGLFYNDL</sequence>
<dbReference type="EMBL" id="JAKKUT010000002">
    <property type="protein sequence ID" value="MDG2991398.1"/>
    <property type="molecule type" value="Genomic_DNA"/>
</dbReference>
<evidence type="ECO:0000313" key="2">
    <source>
        <dbReference type="Proteomes" id="UP001154265"/>
    </source>
</evidence>